<protein>
    <recommendedName>
        <fullName evidence="14">Dual specificity protein phosphatase 12</fullName>
        <ecNumber evidence="5">3.1.3.16</ecNumber>
        <ecNumber evidence="4">3.1.3.48</ecNumber>
    </recommendedName>
</protein>
<keyword evidence="6" id="KW-0963">Cytoplasm</keyword>
<evidence type="ECO:0000256" key="12">
    <source>
        <dbReference type="ARBA" id="ARBA00051722"/>
    </source>
</evidence>
<keyword evidence="8" id="KW-0904">Protein phosphatase</keyword>
<evidence type="ECO:0000313" key="19">
    <source>
        <dbReference type="Proteomes" id="UP001148018"/>
    </source>
</evidence>
<gene>
    <name evidence="18" type="ORF">NHX12_003947</name>
</gene>
<evidence type="ECO:0000313" key="18">
    <source>
        <dbReference type="EMBL" id="KAJ3594640.1"/>
    </source>
</evidence>
<evidence type="ECO:0000256" key="6">
    <source>
        <dbReference type="ARBA" id="ARBA00022490"/>
    </source>
</evidence>
<dbReference type="Proteomes" id="UP001148018">
    <property type="component" value="Unassembled WGS sequence"/>
</dbReference>
<dbReference type="PROSITE" id="PS50054">
    <property type="entry name" value="TYR_PHOSPHATASE_DUAL"/>
    <property type="match status" value="1"/>
</dbReference>
<evidence type="ECO:0000256" key="13">
    <source>
        <dbReference type="ARBA" id="ARBA00059753"/>
    </source>
</evidence>
<dbReference type="InterPro" id="IPR016278">
    <property type="entry name" value="DUSP12"/>
</dbReference>
<dbReference type="InterPro" id="IPR020422">
    <property type="entry name" value="TYR_PHOSPHATASE_DUAL_dom"/>
</dbReference>
<feature type="active site" description="Phosphocysteine intermediate" evidence="15">
    <location>
        <position position="86"/>
    </location>
</feature>
<dbReference type="EC" id="3.1.3.48" evidence="4"/>
<keyword evidence="19" id="KW-1185">Reference proteome</keyword>
<sequence>MLLVEAGLYIGAAADLKDASRLAEAAVTHVLTVDSQPPDPAPSQEVKHKWINVLDQPTSDLLSHMDDSFLFLQEAVEGGGAALVHCQAGRSRSATMVTAYLMRRYQLSFSEAYGRLQCCKPDVQVNSGFLAQLQLYGAMRWTVDGSNPDYRRYRLTQLAYNHPDRVPREVFAVDPADSSSSEVSYRCRKCRRTLFRDSSLLSHEVGGGASSFHHKKPSNLTGNAACTSYFIEPVQWMERALIGQLAGPLQCPGCSSKLGCFSWSGGQCSCGRWVTPAFQLHHNRLDQIRPISIQNTR</sequence>
<dbReference type="GO" id="GO:0005737">
    <property type="term" value="C:cytoplasm"/>
    <property type="evidence" value="ECO:0007669"/>
    <property type="project" value="UniProtKB-SubCell"/>
</dbReference>
<comment type="catalytic activity">
    <reaction evidence="11">
        <text>O-phospho-L-threonyl-[protein] + H2O = L-threonyl-[protein] + phosphate</text>
        <dbReference type="Rhea" id="RHEA:47004"/>
        <dbReference type="Rhea" id="RHEA-COMP:11060"/>
        <dbReference type="Rhea" id="RHEA-COMP:11605"/>
        <dbReference type="ChEBI" id="CHEBI:15377"/>
        <dbReference type="ChEBI" id="CHEBI:30013"/>
        <dbReference type="ChEBI" id="CHEBI:43474"/>
        <dbReference type="ChEBI" id="CHEBI:61977"/>
        <dbReference type="EC" id="3.1.3.16"/>
    </reaction>
</comment>
<dbReference type="GO" id="GO:0008138">
    <property type="term" value="F:protein tyrosine/serine/threonine phosphatase activity"/>
    <property type="evidence" value="ECO:0007669"/>
    <property type="project" value="InterPro"/>
</dbReference>
<evidence type="ECO:0000256" key="10">
    <source>
        <dbReference type="ARBA" id="ARBA00047761"/>
    </source>
</evidence>
<accession>A0A9Q0IDR3</accession>
<dbReference type="PANTHER" id="PTHR45848">
    <property type="entry name" value="DUAL SPECIFICITY PROTEIN PHOSPHATASE 12 FAMILY MEMBER"/>
    <property type="match status" value="1"/>
</dbReference>
<evidence type="ECO:0000256" key="1">
    <source>
        <dbReference type="ARBA" id="ARBA00004123"/>
    </source>
</evidence>
<evidence type="ECO:0000256" key="3">
    <source>
        <dbReference type="ARBA" id="ARBA00008601"/>
    </source>
</evidence>
<comment type="similarity">
    <text evidence="3">Belongs to the protein-tyrosine phosphatase family. Non-receptor class dual specificity subfamily.</text>
</comment>
<dbReference type="InterPro" id="IPR029021">
    <property type="entry name" value="Prot-tyrosine_phosphatase-like"/>
</dbReference>
<dbReference type="EMBL" id="JANIIK010000111">
    <property type="protein sequence ID" value="KAJ3594640.1"/>
    <property type="molecule type" value="Genomic_DNA"/>
</dbReference>
<dbReference type="InterPro" id="IPR000387">
    <property type="entry name" value="Tyr_Pase_dom"/>
</dbReference>
<dbReference type="GO" id="GO:0004725">
    <property type="term" value="F:protein tyrosine phosphatase activity"/>
    <property type="evidence" value="ECO:0007669"/>
    <property type="project" value="UniProtKB-EC"/>
</dbReference>
<dbReference type="PROSITE" id="PS50056">
    <property type="entry name" value="TYR_PHOSPHATASE_2"/>
    <property type="match status" value="1"/>
</dbReference>
<evidence type="ECO:0000256" key="2">
    <source>
        <dbReference type="ARBA" id="ARBA00004496"/>
    </source>
</evidence>
<name>A0A9Q0IDR3_9TELE</name>
<dbReference type="PANTHER" id="PTHR45848:SF4">
    <property type="entry name" value="DUAL SPECIFICITY PROTEIN PHOSPHATASE 12"/>
    <property type="match status" value="1"/>
</dbReference>
<evidence type="ECO:0000256" key="9">
    <source>
        <dbReference type="ARBA" id="ARBA00023242"/>
    </source>
</evidence>
<dbReference type="AlphaFoldDB" id="A0A9Q0IDR3"/>
<comment type="catalytic activity">
    <reaction evidence="12">
        <text>O-phospho-L-tyrosyl-[protein] + H2O = L-tyrosyl-[protein] + phosphate</text>
        <dbReference type="Rhea" id="RHEA:10684"/>
        <dbReference type="Rhea" id="RHEA-COMP:10136"/>
        <dbReference type="Rhea" id="RHEA-COMP:20101"/>
        <dbReference type="ChEBI" id="CHEBI:15377"/>
        <dbReference type="ChEBI" id="CHEBI:43474"/>
        <dbReference type="ChEBI" id="CHEBI:46858"/>
        <dbReference type="ChEBI" id="CHEBI:61978"/>
        <dbReference type="EC" id="3.1.3.48"/>
    </reaction>
</comment>
<proteinExistence type="inferred from homology"/>
<dbReference type="PIRSF" id="PIRSF000941">
    <property type="entry name" value="DUSP12"/>
    <property type="match status" value="1"/>
</dbReference>
<comment type="catalytic activity">
    <reaction evidence="10">
        <text>O-phospho-L-seryl-[protein] + H2O = L-seryl-[protein] + phosphate</text>
        <dbReference type="Rhea" id="RHEA:20629"/>
        <dbReference type="Rhea" id="RHEA-COMP:9863"/>
        <dbReference type="Rhea" id="RHEA-COMP:11604"/>
        <dbReference type="ChEBI" id="CHEBI:15377"/>
        <dbReference type="ChEBI" id="CHEBI:29999"/>
        <dbReference type="ChEBI" id="CHEBI:43474"/>
        <dbReference type="ChEBI" id="CHEBI:83421"/>
        <dbReference type="EC" id="3.1.3.16"/>
    </reaction>
</comment>
<reference evidence="18" key="1">
    <citation type="submission" date="2022-07" db="EMBL/GenBank/DDBJ databases">
        <title>Chromosome-level genome of Muraenolepis orangiensis.</title>
        <authorList>
            <person name="Kim J."/>
        </authorList>
    </citation>
    <scope>NUCLEOTIDE SEQUENCE</scope>
    <source>
        <strain evidence="18">KU_S4_2022</strain>
        <tissue evidence="18">Muscle</tissue>
    </source>
</reference>
<dbReference type="InterPro" id="IPR016130">
    <property type="entry name" value="Tyr_Pase_AS"/>
</dbReference>
<dbReference type="GO" id="GO:0005634">
    <property type="term" value="C:nucleus"/>
    <property type="evidence" value="ECO:0007669"/>
    <property type="project" value="UniProtKB-SubCell"/>
</dbReference>
<dbReference type="SUPFAM" id="SSF52799">
    <property type="entry name" value="(Phosphotyrosine protein) phosphatases II"/>
    <property type="match status" value="1"/>
</dbReference>
<evidence type="ECO:0000256" key="4">
    <source>
        <dbReference type="ARBA" id="ARBA00013064"/>
    </source>
</evidence>
<evidence type="ECO:0000256" key="14">
    <source>
        <dbReference type="ARBA" id="ARBA00068797"/>
    </source>
</evidence>
<comment type="subcellular location">
    <subcellularLocation>
        <location evidence="2">Cytoplasm</location>
    </subcellularLocation>
    <subcellularLocation>
        <location evidence="1">Nucleus</location>
    </subcellularLocation>
</comment>
<dbReference type="OrthoDB" id="2017893at2759"/>
<dbReference type="FunFam" id="3.90.190.10:FF:000056">
    <property type="entry name" value="Dual specificity phosphatase 12"/>
    <property type="match status" value="1"/>
</dbReference>
<evidence type="ECO:0000256" key="5">
    <source>
        <dbReference type="ARBA" id="ARBA00013081"/>
    </source>
</evidence>
<evidence type="ECO:0000259" key="17">
    <source>
        <dbReference type="PROSITE" id="PS50056"/>
    </source>
</evidence>
<dbReference type="SMART" id="SM00195">
    <property type="entry name" value="DSPc"/>
    <property type="match status" value="1"/>
</dbReference>
<dbReference type="Gene3D" id="3.90.190.10">
    <property type="entry name" value="Protein tyrosine phosphatase superfamily"/>
    <property type="match status" value="1"/>
</dbReference>
<keyword evidence="9" id="KW-0539">Nucleus</keyword>
<comment type="function">
    <text evidence="13">Dual specificity phosphatase; can dephosphorylate both phosphotyrosine and phosphoserine or phosphothreonine residues. Can dephosphorylate glucokinase (in vitro). Has phosphatase activity with the synthetic substrate 6,8-difluoro-4-methylumbelliferyl phosphate and other in vitro substrates.</text>
</comment>
<feature type="domain" description="Tyrosine specific protein phosphatases" evidence="17">
    <location>
        <begin position="67"/>
        <end position="123"/>
    </location>
</feature>
<comment type="caution">
    <text evidence="18">The sequence shown here is derived from an EMBL/GenBank/DDBJ whole genome shotgun (WGS) entry which is preliminary data.</text>
</comment>
<keyword evidence="7" id="KW-0378">Hydrolase</keyword>
<feature type="domain" description="Tyrosine-protein phosphatase" evidence="16">
    <location>
        <begin position="1"/>
        <end position="142"/>
    </location>
</feature>
<dbReference type="GO" id="GO:0004722">
    <property type="term" value="F:protein serine/threonine phosphatase activity"/>
    <property type="evidence" value="ECO:0007669"/>
    <property type="project" value="UniProtKB-EC"/>
</dbReference>
<evidence type="ECO:0000259" key="16">
    <source>
        <dbReference type="PROSITE" id="PS50054"/>
    </source>
</evidence>
<evidence type="ECO:0000256" key="15">
    <source>
        <dbReference type="PIRSR" id="PIRSR000941-50"/>
    </source>
</evidence>
<evidence type="ECO:0000256" key="11">
    <source>
        <dbReference type="ARBA" id="ARBA00048336"/>
    </source>
</evidence>
<dbReference type="EC" id="3.1.3.16" evidence="5"/>
<dbReference type="InterPro" id="IPR000340">
    <property type="entry name" value="Dual-sp_phosphatase_cat-dom"/>
</dbReference>
<organism evidence="18 19">
    <name type="scientific">Muraenolepis orangiensis</name>
    <name type="common">Patagonian moray cod</name>
    <dbReference type="NCBI Taxonomy" id="630683"/>
    <lineage>
        <taxon>Eukaryota</taxon>
        <taxon>Metazoa</taxon>
        <taxon>Chordata</taxon>
        <taxon>Craniata</taxon>
        <taxon>Vertebrata</taxon>
        <taxon>Euteleostomi</taxon>
        <taxon>Actinopterygii</taxon>
        <taxon>Neopterygii</taxon>
        <taxon>Teleostei</taxon>
        <taxon>Neoteleostei</taxon>
        <taxon>Acanthomorphata</taxon>
        <taxon>Zeiogadaria</taxon>
        <taxon>Gadariae</taxon>
        <taxon>Gadiformes</taxon>
        <taxon>Muraenolepidoidei</taxon>
        <taxon>Muraenolepididae</taxon>
        <taxon>Muraenolepis</taxon>
    </lineage>
</organism>
<dbReference type="Pfam" id="PF00782">
    <property type="entry name" value="DSPc"/>
    <property type="match status" value="1"/>
</dbReference>
<evidence type="ECO:0000256" key="7">
    <source>
        <dbReference type="ARBA" id="ARBA00022801"/>
    </source>
</evidence>
<evidence type="ECO:0000256" key="8">
    <source>
        <dbReference type="ARBA" id="ARBA00022912"/>
    </source>
</evidence>
<dbReference type="PROSITE" id="PS00383">
    <property type="entry name" value="TYR_PHOSPHATASE_1"/>
    <property type="match status" value="1"/>
</dbReference>